<evidence type="ECO:0000313" key="1">
    <source>
        <dbReference type="EMBL" id="CTQ42092.1"/>
    </source>
</evidence>
<dbReference type="EMBL" id="CXST01000001">
    <property type="protein sequence ID" value="CTQ42092.1"/>
    <property type="molecule type" value="Genomic_DNA"/>
</dbReference>
<accession>A0A0M6XXQ9</accession>
<evidence type="ECO:0000313" key="2">
    <source>
        <dbReference type="Proteomes" id="UP000048926"/>
    </source>
</evidence>
<sequence>MITKDDFTKALKDFGGSESQKILQDPQAYQATFDLLITVAEDSSIFQKKLSIANTAAGVANMAVGHSSADRRTKNAVRAGSFALSQFQQTANLASVTKLSPGAAMVAVSATVVNKTGIIVSFAGGDKKKAQCIGAVMELSASAVITAVSAPTGVLLVLSVASLAASSVNAYNSCF</sequence>
<protein>
    <submittedName>
        <fullName evidence="1">Uncharacterized protein</fullName>
    </submittedName>
</protein>
<dbReference type="Proteomes" id="UP000048926">
    <property type="component" value="Unassembled WGS sequence"/>
</dbReference>
<proteinExistence type="predicted"/>
<keyword evidence="2" id="KW-1185">Reference proteome</keyword>
<dbReference type="KEGG" id="lagg:B0E33_27525"/>
<gene>
    <name evidence="1" type="ORF">LAL4801_00513</name>
</gene>
<name>A0A0M6XXQ9_9HYPH</name>
<dbReference type="RefSeq" id="WP_055654034.1">
    <property type="nucleotide sequence ID" value="NZ_CXST01000001.1"/>
</dbReference>
<reference evidence="2" key="1">
    <citation type="submission" date="2015-07" db="EMBL/GenBank/DDBJ databases">
        <authorList>
            <person name="Rodrigo-Torres Lidia"/>
            <person name="Arahal R.David."/>
        </authorList>
    </citation>
    <scope>NUCLEOTIDE SEQUENCE [LARGE SCALE GENOMIC DNA]</scope>
    <source>
        <strain evidence="2">CECT 4801</strain>
    </source>
</reference>
<dbReference type="AlphaFoldDB" id="A0A0M6XXQ9"/>
<organism evidence="1 2">
    <name type="scientific">Roseibium aggregatum</name>
    <dbReference type="NCBI Taxonomy" id="187304"/>
    <lineage>
        <taxon>Bacteria</taxon>
        <taxon>Pseudomonadati</taxon>
        <taxon>Pseudomonadota</taxon>
        <taxon>Alphaproteobacteria</taxon>
        <taxon>Hyphomicrobiales</taxon>
        <taxon>Stappiaceae</taxon>
        <taxon>Roseibium</taxon>
    </lineage>
</organism>